<protein>
    <recommendedName>
        <fullName evidence="3">Nicotinamide N-methyltransferase</fullName>
    </recommendedName>
</protein>
<sequence length="301" mass="33369">MSIPTPPAGHASTGSLTSRIRIKIAQPIDNHPTANQETWPEYLRMQHPNATLIYDSGSFGALELHLLPTPNSKEDSDLLAHYLWDSSLLLSQLIAGSAQHGHEARWSVRGSRVLELGSGTGLVGVICALAGAERTVLTDFPASDILENIRGNVERNVMSRQQRSLLRQRDGVSVEAHKWGDLHDAFAKSNAHQFTRVVATGCLWLPEQHESIARSMAQFLAKGREAEVWVVSGFFLGREKLARFFAIARAEGLDVREVFEQNAVGDRREWMVDRGLEDVKETVEQGWLLVAVLCQRDGESS</sequence>
<dbReference type="OrthoDB" id="407325at2759"/>
<dbReference type="PANTHER" id="PTHR14614:SF104">
    <property type="entry name" value="N-METHYLTRANSFERASE, PUTATIVE (AFU_ORTHOLOGUE AFUA_1G17750)-RELATED"/>
    <property type="match status" value="1"/>
</dbReference>
<organism evidence="1 2">
    <name type="scientific">Imshaugia aleurites</name>
    <dbReference type="NCBI Taxonomy" id="172621"/>
    <lineage>
        <taxon>Eukaryota</taxon>
        <taxon>Fungi</taxon>
        <taxon>Dikarya</taxon>
        <taxon>Ascomycota</taxon>
        <taxon>Pezizomycotina</taxon>
        <taxon>Lecanoromycetes</taxon>
        <taxon>OSLEUM clade</taxon>
        <taxon>Lecanoromycetidae</taxon>
        <taxon>Lecanorales</taxon>
        <taxon>Lecanorineae</taxon>
        <taxon>Parmeliaceae</taxon>
        <taxon>Imshaugia</taxon>
    </lineage>
</organism>
<dbReference type="InterPro" id="IPR019410">
    <property type="entry name" value="Methyltransf_16"/>
</dbReference>
<dbReference type="SUPFAM" id="SSF53335">
    <property type="entry name" value="S-adenosyl-L-methionine-dependent methyltransferases"/>
    <property type="match status" value="1"/>
</dbReference>
<keyword evidence="2" id="KW-1185">Reference proteome</keyword>
<accession>A0A8H3G127</accession>
<dbReference type="Gene3D" id="3.40.50.150">
    <property type="entry name" value="Vaccinia Virus protein VP39"/>
    <property type="match status" value="1"/>
</dbReference>
<comment type="caution">
    <text evidence="1">The sequence shown here is derived from an EMBL/GenBank/DDBJ whole genome shotgun (WGS) entry which is preliminary data.</text>
</comment>
<proteinExistence type="predicted"/>
<dbReference type="InterPro" id="IPR029063">
    <property type="entry name" value="SAM-dependent_MTases_sf"/>
</dbReference>
<dbReference type="EMBL" id="CAJPDT010000060">
    <property type="protein sequence ID" value="CAF9931191.1"/>
    <property type="molecule type" value="Genomic_DNA"/>
</dbReference>
<gene>
    <name evidence="1" type="ORF">IMSHALPRED_008556</name>
</gene>
<dbReference type="Proteomes" id="UP000664534">
    <property type="component" value="Unassembled WGS sequence"/>
</dbReference>
<dbReference type="GO" id="GO:0005737">
    <property type="term" value="C:cytoplasm"/>
    <property type="evidence" value="ECO:0007669"/>
    <property type="project" value="TreeGrafter"/>
</dbReference>
<evidence type="ECO:0008006" key="3">
    <source>
        <dbReference type="Google" id="ProtNLM"/>
    </source>
</evidence>
<dbReference type="GO" id="GO:0008757">
    <property type="term" value="F:S-adenosylmethionine-dependent methyltransferase activity"/>
    <property type="evidence" value="ECO:0007669"/>
    <property type="project" value="UniProtKB-ARBA"/>
</dbReference>
<name>A0A8H3G127_9LECA</name>
<reference evidence="1" key="1">
    <citation type="submission" date="2021-03" db="EMBL/GenBank/DDBJ databases">
        <authorList>
            <person name="Tagirdzhanova G."/>
        </authorList>
    </citation>
    <scope>NUCLEOTIDE SEQUENCE</scope>
</reference>
<evidence type="ECO:0000313" key="1">
    <source>
        <dbReference type="EMBL" id="CAF9931191.1"/>
    </source>
</evidence>
<evidence type="ECO:0000313" key="2">
    <source>
        <dbReference type="Proteomes" id="UP000664534"/>
    </source>
</evidence>
<dbReference type="PANTHER" id="PTHR14614">
    <property type="entry name" value="HEPATOCELLULAR CARCINOMA-ASSOCIATED ANTIGEN"/>
    <property type="match status" value="1"/>
</dbReference>
<dbReference type="AlphaFoldDB" id="A0A8H3G127"/>
<dbReference type="Pfam" id="PF10294">
    <property type="entry name" value="Methyltransf_16"/>
    <property type="match status" value="1"/>
</dbReference>